<dbReference type="InterPro" id="IPR058956">
    <property type="entry name" value="MamC"/>
</dbReference>
<evidence type="ECO:0000313" key="3">
    <source>
        <dbReference type="Proteomes" id="UP000029986"/>
    </source>
</evidence>
<sequence>MSNNRDELSSVSRALIAGALVGTTTSCVEQWRSYQNGEKSLNQTAAKVVSDATKAGLVSGAVMAVASATAGRPFLTMLTVISAGAAGLYLMDAMKNKENDNESA</sequence>
<dbReference type="OrthoDB" id="5904314at2"/>
<dbReference type="Pfam" id="PF26373">
    <property type="entry name" value="MamC"/>
    <property type="match status" value="1"/>
</dbReference>
<dbReference type="EMBL" id="CP009706">
    <property type="protein sequence ID" value="AIU72616.1"/>
    <property type="molecule type" value="Genomic_DNA"/>
</dbReference>
<dbReference type="HOGENOM" id="CLU_2246187_0_0_6"/>
<proteinExistence type="predicted"/>
<dbReference type="eggNOG" id="ENOG5032U7N">
    <property type="taxonomic scope" value="Bacteria"/>
</dbReference>
<organism evidence="2 3">
    <name type="scientific">Hafnia alvei FB1</name>
    <dbReference type="NCBI Taxonomy" id="1453496"/>
    <lineage>
        <taxon>Bacteria</taxon>
        <taxon>Pseudomonadati</taxon>
        <taxon>Pseudomonadota</taxon>
        <taxon>Gammaproteobacteria</taxon>
        <taxon>Enterobacterales</taxon>
        <taxon>Hafniaceae</taxon>
        <taxon>Hafnia</taxon>
    </lineage>
</organism>
<name>A0A097R1L4_HAFAL</name>
<feature type="transmembrane region" description="Helical" evidence="1">
    <location>
        <begin position="73"/>
        <end position="91"/>
    </location>
</feature>
<dbReference type="Proteomes" id="UP000029986">
    <property type="component" value="Chromosome"/>
</dbReference>
<protein>
    <submittedName>
        <fullName evidence="2">Uncharacterized protein</fullName>
    </submittedName>
</protein>
<keyword evidence="3" id="KW-1185">Reference proteome</keyword>
<dbReference type="KEGG" id="hav:AT03_09615"/>
<dbReference type="RefSeq" id="WP_025801867.1">
    <property type="nucleotide sequence ID" value="NZ_CP009706.1"/>
</dbReference>
<evidence type="ECO:0000256" key="1">
    <source>
        <dbReference type="SAM" id="Phobius"/>
    </source>
</evidence>
<keyword evidence="1" id="KW-0472">Membrane</keyword>
<keyword evidence="1" id="KW-0812">Transmembrane</keyword>
<dbReference type="PATRIC" id="fig|1453496.5.peg.1930"/>
<reference evidence="2 3" key="1">
    <citation type="journal article" date="2014" name="Gut Pathog.">
        <title>Gene clusters of Hafnia alvei strain FB1 important in survival and pathogenesis: a draft genome perspective.</title>
        <authorList>
            <person name="Tan J.Y."/>
            <person name="Yin W.F."/>
            <person name="Chan K.G."/>
        </authorList>
    </citation>
    <scope>NUCLEOTIDE SEQUENCE [LARGE SCALE GENOMIC DNA]</scope>
    <source>
        <strain evidence="2 3">FB1</strain>
    </source>
</reference>
<dbReference type="AlphaFoldDB" id="A0A097R1L4"/>
<keyword evidence="1" id="KW-1133">Transmembrane helix</keyword>
<dbReference type="PROSITE" id="PS51257">
    <property type="entry name" value="PROKAR_LIPOPROTEIN"/>
    <property type="match status" value="1"/>
</dbReference>
<accession>A0A097R1L4</accession>
<evidence type="ECO:0000313" key="2">
    <source>
        <dbReference type="EMBL" id="AIU72616.1"/>
    </source>
</evidence>
<gene>
    <name evidence="2" type="ORF">AT03_09615</name>
</gene>